<evidence type="ECO:0000256" key="7">
    <source>
        <dbReference type="ARBA" id="ARBA00022989"/>
    </source>
</evidence>
<evidence type="ECO:0000256" key="5">
    <source>
        <dbReference type="ARBA" id="ARBA00022519"/>
    </source>
</evidence>
<proteinExistence type="predicted"/>
<feature type="transmembrane region" description="Helical" evidence="11">
    <location>
        <begin position="41"/>
        <end position="60"/>
    </location>
</feature>
<evidence type="ECO:0000256" key="6">
    <source>
        <dbReference type="ARBA" id="ARBA00022692"/>
    </source>
</evidence>
<evidence type="ECO:0000256" key="1">
    <source>
        <dbReference type="ARBA" id="ARBA00004651"/>
    </source>
</evidence>
<dbReference type="CDD" id="cd06579">
    <property type="entry name" value="TM_PBP1_transp_AraH_like"/>
    <property type="match status" value="1"/>
</dbReference>
<evidence type="ECO:0000313" key="13">
    <source>
        <dbReference type="Proteomes" id="UP000553963"/>
    </source>
</evidence>
<evidence type="ECO:0000256" key="11">
    <source>
        <dbReference type="SAM" id="Phobius"/>
    </source>
</evidence>
<feature type="transmembrane region" description="Helical" evidence="11">
    <location>
        <begin position="90"/>
        <end position="109"/>
    </location>
</feature>
<evidence type="ECO:0000256" key="3">
    <source>
        <dbReference type="ARBA" id="ARBA00022448"/>
    </source>
</evidence>
<sequence>MSLVRRLARAREAGILVMLVLFSLVVGLIEPRFLSGETVRIVLLAIPLIMVAAMGEMMVLLARHVDLSIGSILGFSAIAAGMVFRDHPEWPLFIGFAVAILSGAALGFVNGLIVTLFRLPSIIVTLGTLSLYRGLLFILSGSKQIDPNDIPEPIIRMAQTSPFGIPWIVIIAFAVALATWLFLTFTQVGRQIYAIGSNPGAAPLRGIRVVPVTILVFTLSGALAGLAGIIYAARFGYVNPGITGVGFEFTVIAAVVIGGVSINGGIGSVAGTMLGVLFLGAVQVALPILGVSGFWQNAIYGGIILIALVIDRTVRAGGIRGLLARGTA</sequence>
<dbReference type="GO" id="GO:0005886">
    <property type="term" value="C:plasma membrane"/>
    <property type="evidence" value="ECO:0007669"/>
    <property type="project" value="UniProtKB-SubCell"/>
</dbReference>
<accession>A0A840ASG7</accession>
<feature type="transmembrane region" description="Helical" evidence="11">
    <location>
        <begin position="165"/>
        <end position="188"/>
    </location>
</feature>
<feature type="transmembrane region" description="Helical" evidence="11">
    <location>
        <begin position="67"/>
        <end position="84"/>
    </location>
</feature>
<feature type="transmembrane region" description="Helical" evidence="11">
    <location>
        <begin position="12"/>
        <end position="29"/>
    </location>
</feature>
<keyword evidence="4" id="KW-1003">Cell membrane</keyword>
<evidence type="ECO:0000313" key="12">
    <source>
        <dbReference type="EMBL" id="MBB3931987.1"/>
    </source>
</evidence>
<reference evidence="12 13" key="1">
    <citation type="submission" date="2020-08" db="EMBL/GenBank/DDBJ databases">
        <title>Genomic Encyclopedia of Type Strains, Phase IV (KMG-IV): sequencing the most valuable type-strain genomes for metagenomic binning, comparative biology and taxonomic classification.</title>
        <authorList>
            <person name="Goeker M."/>
        </authorList>
    </citation>
    <scope>NUCLEOTIDE SEQUENCE [LARGE SCALE GENOMIC DNA]</scope>
    <source>
        <strain evidence="12 13">DSM 25966</strain>
    </source>
</reference>
<name>A0A840ASG7_9HYPH</name>
<feature type="transmembrane region" description="Helical" evidence="11">
    <location>
        <begin position="116"/>
        <end position="139"/>
    </location>
</feature>
<dbReference type="PANTHER" id="PTHR32196">
    <property type="entry name" value="ABC TRANSPORTER PERMEASE PROTEIN YPHD-RELATED-RELATED"/>
    <property type="match status" value="1"/>
</dbReference>
<evidence type="ECO:0000256" key="8">
    <source>
        <dbReference type="ARBA" id="ARBA00023136"/>
    </source>
</evidence>
<comment type="caution">
    <text evidence="12">The sequence shown here is derived from an EMBL/GenBank/DDBJ whole genome shotgun (WGS) entry which is preliminary data.</text>
</comment>
<keyword evidence="8 11" id="KW-0472">Membrane</keyword>
<dbReference type="PANTHER" id="PTHR32196:SF29">
    <property type="entry name" value="AUTOINDUCER 2 IMPORT SYSTEM PERMEASE PROTEIN LSRC"/>
    <property type="match status" value="1"/>
</dbReference>
<dbReference type="AlphaFoldDB" id="A0A840ASG7"/>
<keyword evidence="6 11" id="KW-0812">Transmembrane</keyword>
<evidence type="ECO:0000256" key="10">
    <source>
        <dbReference type="ARBA" id="ARBA00039382"/>
    </source>
</evidence>
<keyword evidence="7 11" id="KW-1133">Transmembrane helix</keyword>
<protein>
    <recommendedName>
        <fullName evidence="10">Autoinducer 2 import system permease protein LsrC</fullName>
    </recommendedName>
</protein>
<dbReference type="GO" id="GO:0022857">
    <property type="term" value="F:transmembrane transporter activity"/>
    <property type="evidence" value="ECO:0007669"/>
    <property type="project" value="InterPro"/>
</dbReference>
<comment type="function">
    <text evidence="9">Part of the ABC transporter complex LsrABCD involved in autoinducer 2 (AI-2) import. Probably responsible for the translocation of the substrate across the membrane.</text>
</comment>
<feature type="transmembrane region" description="Helical" evidence="11">
    <location>
        <begin position="245"/>
        <end position="262"/>
    </location>
</feature>
<dbReference type="Pfam" id="PF02653">
    <property type="entry name" value="BPD_transp_2"/>
    <property type="match status" value="1"/>
</dbReference>
<dbReference type="Proteomes" id="UP000553963">
    <property type="component" value="Unassembled WGS sequence"/>
</dbReference>
<evidence type="ECO:0000256" key="2">
    <source>
        <dbReference type="ARBA" id="ARBA00011262"/>
    </source>
</evidence>
<feature type="transmembrane region" description="Helical" evidence="11">
    <location>
        <begin position="294"/>
        <end position="310"/>
    </location>
</feature>
<keyword evidence="13" id="KW-1185">Reference proteome</keyword>
<comment type="subunit">
    <text evidence="2">The complex is composed of two ATP-binding proteins (LsrA), two transmembrane proteins (LsrC and LsrD) and a solute-binding protein (LsrB).</text>
</comment>
<keyword evidence="5" id="KW-0997">Cell inner membrane</keyword>
<evidence type="ECO:0000256" key="9">
    <source>
        <dbReference type="ARBA" id="ARBA00025439"/>
    </source>
</evidence>
<dbReference type="RefSeq" id="WP_183399667.1">
    <property type="nucleotide sequence ID" value="NZ_JACIDS010000004.1"/>
</dbReference>
<evidence type="ECO:0000256" key="4">
    <source>
        <dbReference type="ARBA" id="ARBA00022475"/>
    </source>
</evidence>
<feature type="transmembrane region" description="Helical" evidence="11">
    <location>
        <begin position="209"/>
        <end position="233"/>
    </location>
</feature>
<keyword evidence="3" id="KW-0813">Transport</keyword>
<dbReference type="InterPro" id="IPR001851">
    <property type="entry name" value="ABC_transp_permease"/>
</dbReference>
<feature type="transmembrane region" description="Helical" evidence="11">
    <location>
        <begin position="269"/>
        <end position="288"/>
    </location>
</feature>
<organism evidence="12 13">
    <name type="scientific">Kaistia hirudinis</name>
    <dbReference type="NCBI Taxonomy" id="1293440"/>
    <lineage>
        <taxon>Bacteria</taxon>
        <taxon>Pseudomonadati</taxon>
        <taxon>Pseudomonadota</taxon>
        <taxon>Alphaproteobacteria</taxon>
        <taxon>Hyphomicrobiales</taxon>
        <taxon>Kaistiaceae</taxon>
        <taxon>Kaistia</taxon>
    </lineage>
</organism>
<gene>
    <name evidence="12" type="ORF">GGR25_003045</name>
</gene>
<dbReference type="EMBL" id="JACIDS010000004">
    <property type="protein sequence ID" value="MBB3931987.1"/>
    <property type="molecule type" value="Genomic_DNA"/>
</dbReference>
<comment type="subcellular location">
    <subcellularLocation>
        <location evidence="1">Cell membrane</location>
        <topology evidence="1">Multi-pass membrane protein</topology>
    </subcellularLocation>
</comment>